<evidence type="ECO:0000256" key="6">
    <source>
        <dbReference type="SAM" id="Phobius"/>
    </source>
</evidence>
<feature type="transmembrane region" description="Helical" evidence="6">
    <location>
        <begin position="340"/>
        <end position="363"/>
    </location>
</feature>
<feature type="transmembrane region" description="Helical" evidence="6">
    <location>
        <begin position="229"/>
        <end position="248"/>
    </location>
</feature>
<feature type="transmembrane region" description="Helical" evidence="6">
    <location>
        <begin position="369"/>
        <end position="391"/>
    </location>
</feature>
<feature type="transmembrane region" description="Helical" evidence="6">
    <location>
        <begin position="269"/>
        <end position="289"/>
    </location>
</feature>
<feature type="transmembrane region" description="Helical" evidence="6">
    <location>
        <begin position="427"/>
        <end position="445"/>
    </location>
</feature>
<keyword evidence="4 6" id="KW-0472">Membrane</keyword>
<feature type="region of interest" description="Disordered" evidence="5">
    <location>
        <begin position="1"/>
        <end position="30"/>
    </location>
</feature>
<reference evidence="8 9" key="1">
    <citation type="journal article" date="2024" name="IMA Fungus">
        <title>IMA Genome - F19 : A genome assembly and annotation guide to empower mycologists, including annotated draft genome sequences of Ceratocystis pirilliformis, Diaporthe australafricana, Fusarium ophioides, Paecilomyces lecythidis, and Sporothrix stenoceras.</title>
        <authorList>
            <person name="Aylward J."/>
            <person name="Wilson A.M."/>
            <person name="Visagie C.M."/>
            <person name="Spraker J."/>
            <person name="Barnes I."/>
            <person name="Buitendag C."/>
            <person name="Ceriani C."/>
            <person name="Del Mar Angel L."/>
            <person name="du Plessis D."/>
            <person name="Fuchs T."/>
            <person name="Gasser K."/>
            <person name="Kramer D."/>
            <person name="Li W."/>
            <person name="Munsamy K."/>
            <person name="Piso A."/>
            <person name="Price J.L."/>
            <person name="Sonnekus B."/>
            <person name="Thomas C."/>
            <person name="van der Nest A."/>
            <person name="van Dijk A."/>
            <person name="van Heerden A."/>
            <person name="van Vuuren N."/>
            <person name="Yilmaz N."/>
            <person name="Duong T.A."/>
            <person name="van der Merwe N.A."/>
            <person name="Wingfield M.J."/>
            <person name="Wingfield B.D."/>
        </authorList>
    </citation>
    <scope>NUCLEOTIDE SEQUENCE [LARGE SCALE GENOMIC DNA]</scope>
    <source>
        <strain evidence="8 9">CMW 18300</strain>
    </source>
</reference>
<organism evidence="8 9">
    <name type="scientific">Diaporthe australafricana</name>
    <dbReference type="NCBI Taxonomy" id="127596"/>
    <lineage>
        <taxon>Eukaryota</taxon>
        <taxon>Fungi</taxon>
        <taxon>Dikarya</taxon>
        <taxon>Ascomycota</taxon>
        <taxon>Pezizomycotina</taxon>
        <taxon>Sordariomycetes</taxon>
        <taxon>Sordariomycetidae</taxon>
        <taxon>Diaporthales</taxon>
        <taxon>Diaporthaceae</taxon>
        <taxon>Diaporthe</taxon>
    </lineage>
</organism>
<evidence type="ECO:0000259" key="7">
    <source>
        <dbReference type="PROSITE" id="PS50850"/>
    </source>
</evidence>
<feature type="transmembrane region" description="Helical" evidence="6">
    <location>
        <begin position="301"/>
        <end position="319"/>
    </location>
</feature>
<dbReference type="InterPro" id="IPR020846">
    <property type="entry name" value="MFS_dom"/>
</dbReference>
<keyword evidence="2 6" id="KW-0812">Transmembrane</keyword>
<comment type="caution">
    <text evidence="8">The sequence shown here is derived from an EMBL/GenBank/DDBJ whole genome shotgun (WGS) entry which is preliminary data.</text>
</comment>
<protein>
    <recommendedName>
        <fullName evidence="7">Major facilitator superfamily (MFS) profile domain-containing protein</fullName>
    </recommendedName>
</protein>
<keyword evidence="3 6" id="KW-1133">Transmembrane helix</keyword>
<evidence type="ECO:0000256" key="4">
    <source>
        <dbReference type="ARBA" id="ARBA00023136"/>
    </source>
</evidence>
<feature type="transmembrane region" description="Helical" evidence="6">
    <location>
        <begin position="107"/>
        <end position="125"/>
    </location>
</feature>
<dbReference type="Gene3D" id="1.20.1250.20">
    <property type="entry name" value="MFS general substrate transporter like domains"/>
    <property type="match status" value="1"/>
</dbReference>
<dbReference type="PANTHER" id="PTHR42718">
    <property type="entry name" value="MAJOR FACILITATOR SUPERFAMILY MULTIDRUG TRANSPORTER MFSC"/>
    <property type="match status" value="1"/>
</dbReference>
<dbReference type="InterPro" id="IPR036259">
    <property type="entry name" value="MFS_trans_sf"/>
</dbReference>
<dbReference type="PANTHER" id="PTHR42718:SF23">
    <property type="entry name" value="MAJOR FACILITATOR SUPERFAMILY (MFS) PROFILE DOMAIN-CONTAINING PROTEIN"/>
    <property type="match status" value="1"/>
</dbReference>
<feature type="transmembrane region" description="Helical" evidence="6">
    <location>
        <begin position="162"/>
        <end position="187"/>
    </location>
</feature>
<feature type="transmembrane region" description="Helical" evidence="6">
    <location>
        <begin position="72"/>
        <end position="95"/>
    </location>
</feature>
<evidence type="ECO:0000313" key="9">
    <source>
        <dbReference type="Proteomes" id="UP001583177"/>
    </source>
</evidence>
<dbReference type="Pfam" id="PF07690">
    <property type="entry name" value="MFS_1"/>
    <property type="match status" value="1"/>
</dbReference>
<evidence type="ECO:0000256" key="1">
    <source>
        <dbReference type="ARBA" id="ARBA00004141"/>
    </source>
</evidence>
<evidence type="ECO:0000256" key="2">
    <source>
        <dbReference type="ARBA" id="ARBA00022692"/>
    </source>
</evidence>
<dbReference type="Proteomes" id="UP001583177">
    <property type="component" value="Unassembled WGS sequence"/>
</dbReference>
<evidence type="ECO:0000256" key="5">
    <source>
        <dbReference type="SAM" id="MobiDB-lite"/>
    </source>
</evidence>
<comment type="subcellular location">
    <subcellularLocation>
        <location evidence="1">Membrane</location>
        <topology evidence="1">Multi-pass membrane protein</topology>
    </subcellularLocation>
</comment>
<dbReference type="PROSITE" id="PS00216">
    <property type="entry name" value="SUGAR_TRANSPORT_1"/>
    <property type="match status" value="1"/>
</dbReference>
<sequence>MAHTVTEQVLRAGKENEKTSLPAQPEFGPDTSELTLIADEGALEREDAANRANNYFGDRPDCFKNTYQEVSFVFQATMATATSSFLTGVCLIVTASIGRDLGMTQGQISWITASTSLVAGAFQLALGQLADLVGRKLMFIAGMGSFSGLVLLTGFAQNSYWMLIMCGALGIPSAMVVPPAMGILGAAYKTPSRRKTSAFAAFSAGNPLGFVSGSIVCGVASSISSWRAAYIFVAIVWAGLAAFAVWAVPNVESFDARSPLRERLKAMKNFDYVGTIMTVSGTGMLTAALTLGPSDGWKRPHIIALLVVGVSLLLLFFVWEKFFPTPLMPPHIWKDRNFTLIIIVLLLGMIGFQGSTFWLTYFMQDIQQLPSLTMVAHLVPMILAGVMWNILAAKTLHRVNNNLIMAFGSAGYIAAGLLFAYMKQDSLYWAFMFPGMILSVAGGDLQNNVANVGV</sequence>
<feature type="transmembrane region" description="Helical" evidence="6">
    <location>
        <begin position="137"/>
        <end position="156"/>
    </location>
</feature>
<dbReference type="InterPro" id="IPR011701">
    <property type="entry name" value="MFS"/>
</dbReference>
<dbReference type="Gene3D" id="1.20.1720.10">
    <property type="entry name" value="Multidrug resistance protein D"/>
    <property type="match status" value="1"/>
</dbReference>
<dbReference type="SUPFAM" id="SSF103473">
    <property type="entry name" value="MFS general substrate transporter"/>
    <property type="match status" value="2"/>
</dbReference>
<evidence type="ECO:0000313" key="8">
    <source>
        <dbReference type="EMBL" id="KAL1882952.1"/>
    </source>
</evidence>
<dbReference type="InterPro" id="IPR005829">
    <property type="entry name" value="Sugar_transporter_CS"/>
</dbReference>
<gene>
    <name evidence="8" type="ORF">Daus18300_000590</name>
</gene>
<accession>A0ABR3Y517</accession>
<keyword evidence="9" id="KW-1185">Reference proteome</keyword>
<proteinExistence type="predicted"/>
<name>A0ABR3Y517_9PEZI</name>
<feature type="domain" description="Major facilitator superfamily (MFS) profile" evidence="7">
    <location>
        <begin position="72"/>
        <end position="454"/>
    </location>
</feature>
<feature type="transmembrane region" description="Helical" evidence="6">
    <location>
        <begin position="403"/>
        <end position="421"/>
    </location>
</feature>
<feature type="transmembrane region" description="Helical" evidence="6">
    <location>
        <begin position="199"/>
        <end position="223"/>
    </location>
</feature>
<dbReference type="PROSITE" id="PS50850">
    <property type="entry name" value="MFS"/>
    <property type="match status" value="1"/>
</dbReference>
<evidence type="ECO:0000256" key="3">
    <source>
        <dbReference type="ARBA" id="ARBA00022989"/>
    </source>
</evidence>
<dbReference type="EMBL" id="JAWRVE010000003">
    <property type="protein sequence ID" value="KAL1882952.1"/>
    <property type="molecule type" value="Genomic_DNA"/>
</dbReference>